<sequence>MYHCHNIPIVTEGVTRCVSDTERSVDRSLGGDVDSSEAVGEGKEPVADSARHFSMGAAGGPGAAAPSRRDESEALRAPRQVSVKHGAEERDDPARCSVSCGGSRETFCGFTGTKQTLRSRRRAMTVSCVSPDGEGRPAARNRSVITTTKQYHPSCARAGKPLTGTASYGGNTSPTEDVKTSGEQDSLRTDKDTGELNGKASPTRRRRISRPYRNCVLDEDSTGVWTAFAVVQKKDSFRVHRVNGILAKQGSSFKPSVSGNFRKEPWNSKNSSYYNTSGTSSLSPSNSTTSISSDDENHQPLPCQLIHSRVHRLVGETRAGGTDNDFICYFSESSKEPSDDSDLSEQQPLPVGFINREKAQYPPPSINVLPTTFASIQEESDNTETPLESPMVPFLHYSKTSMKQNIAKPTQSYEKTYEHNNFSDTSGATEHSCDTQRKQQEKHRNSQEDSPTYETTFAQRKQTPTTTPYMSPLKPILVYSRSKRHANKVEEKQYEAFIEESYKSDESSNQEQIQPIKPTFIKSNTYYTYQQPKEKLYTAEFTETPKEKQKETSTDNKKTKETNKNINESEEEVPPAPTDVNDAETRSMGFDEAVDAPAVEGQLSEEEVPPAPTDVNDAEIRSMGFDEAADAPAVEGQPSEEEVPPAPTDVNDAETRSMGFDEAVDAPAVEGQLSEEEVPPAPTDVNDAEIRSMGFDEAADAPAVEGQPSEEEVPPAPTDVNDAETRSMGFDEAVDAPAAEGQPSEEEVPPAPTDVNDAETRSMGFDEAVDAPAVEGQLSEEEVPPAPTDVNDAETRSMGFDEAVDAPAVEGQLSEEEVPPAPTDVNDAEIRSMGFDEAADAPAVEGQPSEEEVPPAPTDVNDAEIRSMGFDEAADAPAVEGQPSEEEVPPAPTDVNDAETRSMGFDEAVDAPAVEGQLSEEEVPPAPTDVNDAETRSMGFDEAVDAPAVEGQLSEEE</sequence>
<feature type="compositionally biased region" description="Polar residues" evidence="1">
    <location>
        <begin position="448"/>
        <end position="469"/>
    </location>
</feature>
<feature type="compositionally biased region" description="Basic and acidic residues" evidence="1">
    <location>
        <begin position="176"/>
        <end position="194"/>
    </location>
</feature>
<dbReference type="EMBL" id="CAEQ01000852">
    <property type="protein sequence ID" value="CCD12740.1"/>
    <property type="molecule type" value="Genomic_DNA"/>
</dbReference>
<feature type="compositionally biased region" description="Basic and acidic residues" evidence="1">
    <location>
        <begin position="431"/>
        <end position="447"/>
    </location>
</feature>
<feature type="region of interest" description="Disordered" evidence="1">
    <location>
        <begin position="22"/>
        <end position="96"/>
    </location>
</feature>
<feature type="compositionally biased region" description="Basic and acidic residues" evidence="1">
    <location>
        <begin position="67"/>
        <end position="76"/>
    </location>
</feature>
<feature type="region of interest" description="Disordered" evidence="1">
    <location>
        <begin position="250"/>
        <end position="300"/>
    </location>
</feature>
<accession>F9W6D5</accession>
<feature type="compositionally biased region" description="Basic and acidic residues" evidence="1">
    <location>
        <begin position="85"/>
        <end position="94"/>
    </location>
</feature>
<reference evidence="2 3" key="2">
    <citation type="journal article" date="2012" name="Proc. Natl. Acad. Sci. U.S.A.">
        <title>Antigenic diversity is generated by distinct evolutionary mechanisms in African trypanosome species.</title>
        <authorList>
            <person name="Jackson A.P."/>
            <person name="Berry A."/>
            <person name="Aslett M."/>
            <person name="Allison H.C."/>
            <person name="Burton P."/>
            <person name="Vavrova-Anderson J."/>
            <person name="Brown R."/>
            <person name="Browne H."/>
            <person name="Corton N."/>
            <person name="Hauser H."/>
            <person name="Gamble J."/>
            <person name="Gilderthorp R."/>
            <person name="Marcello L."/>
            <person name="McQuillan J."/>
            <person name="Otto T.D."/>
            <person name="Quail M.A."/>
            <person name="Sanders M.J."/>
            <person name="van Tonder A."/>
            <person name="Ginger M.L."/>
            <person name="Field M.C."/>
            <person name="Barry J.D."/>
            <person name="Hertz-Fowler C."/>
            <person name="Berriman M."/>
        </authorList>
    </citation>
    <scope>NUCLEOTIDE SEQUENCE [LARGE SCALE GENOMIC DNA]</scope>
    <source>
        <strain evidence="2 3">IL3000</strain>
    </source>
</reference>
<protein>
    <submittedName>
        <fullName evidence="2">WGS project CAEQ00000000 data, annotated contig 1450</fullName>
    </submittedName>
</protein>
<feature type="compositionally biased region" description="Basic and acidic residues" evidence="1">
    <location>
        <begin position="40"/>
        <end position="51"/>
    </location>
</feature>
<feature type="region of interest" description="Disordered" evidence="1">
    <location>
        <begin position="149"/>
        <end position="206"/>
    </location>
</feature>
<name>F9W6D5_TRYCI</name>
<feature type="region of interest" description="Disordered" evidence="1">
    <location>
        <begin position="540"/>
        <end position="957"/>
    </location>
</feature>
<evidence type="ECO:0000313" key="2">
    <source>
        <dbReference type="EMBL" id="CCD12740.1"/>
    </source>
</evidence>
<dbReference type="VEuPathDB" id="TriTrypDB:TcIL3000_0_35940"/>
<feature type="region of interest" description="Disordered" evidence="1">
    <location>
        <begin position="419"/>
        <end position="472"/>
    </location>
</feature>
<feature type="compositionally biased region" description="Polar residues" evidence="1">
    <location>
        <begin position="164"/>
        <end position="175"/>
    </location>
</feature>
<keyword evidence="3" id="KW-1185">Reference proteome</keyword>
<gene>
    <name evidence="2" type="ORF">TCIL3000_0_35940</name>
</gene>
<reference evidence="3" key="1">
    <citation type="submission" date="2011-07" db="EMBL/GenBank/DDBJ databases">
        <title>Divergent evolution of antigenic variation in African trypanosomes.</title>
        <authorList>
            <person name="Jackson A.P."/>
            <person name="Berry A."/>
            <person name="Allison H.C."/>
            <person name="Burton P."/>
            <person name="Anderson J."/>
            <person name="Aslett M."/>
            <person name="Brown R."/>
            <person name="Corton N."/>
            <person name="Harris D."/>
            <person name="Hauser H."/>
            <person name="Gamble J."/>
            <person name="Gilderthorp R."/>
            <person name="McQuillan J."/>
            <person name="Quail M.A."/>
            <person name="Sanders M."/>
            <person name="Van Tonder A."/>
            <person name="Ginger M.L."/>
            <person name="Donelson J.E."/>
            <person name="Field M.C."/>
            <person name="Barry J.D."/>
            <person name="Berriman M."/>
            <person name="Hertz-Fowler C."/>
        </authorList>
    </citation>
    <scope>NUCLEOTIDE SEQUENCE [LARGE SCALE GENOMIC DNA]</scope>
    <source>
        <strain evidence="3">IL3000</strain>
    </source>
</reference>
<dbReference type="Proteomes" id="UP000000702">
    <property type="component" value="Unassembled WGS sequence"/>
</dbReference>
<organism evidence="2 3">
    <name type="scientific">Trypanosoma congolense (strain IL3000)</name>
    <dbReference type="NCBI Taxonomy" id="1068625"/>
    <lineage>
        <taxon>Eukaryota</taxon>
        <taxon>Discoba</taxon>
        <taxon>Euglenozoa</taxon>
        <taxon>Kinetoplastea</taxon>
        <taxon>Metakinetoplastina</taxon>
        <taxon>Trypanosomatida</taxon>
        <taxon>Trypanosomatidae</taxon>
        <taxon>Trypanosoma</taxon>
        <taxon>Nannomonas</taxon>
    </lineage>
</organism>
<dbReference type="AlphaFoldDB" id="F9W6D5"/>
<evidence type="ECO:0000313" key="3">
    <source>
        <dbReference type="Proteomes" id="UP000000702"/>
    </source>
</evidence>
<proteinExistence type="predicted"/>
<evidence type="ECO:0000256" key="1">
    <source>
        <dbReference type="SAM" id="MobiDB-lite"/>
    </source>
</evidence>
<feature type="compositionally biased region" description="Polar residues" evidence="1">
    <location>
        <begin position="250"/>
        <end position="259"/>
    </location>
</feature>
<feature type="compositionally biased region" description="Low complexity" evidence="1">
    <location>
        <begin position="267"/>
        <end position="292"/>
    </location>
</feature>
<feature type="non-terminal residue" evidence="2">
    <location>
        <position position="957"/>
    </location>
</feature>
<comment type="caution">
    <text evidence="2">The sequence shown here is derived from an EMBL/GenBank/DDBJ whole genome shotgun (WGS) entry which is preliminary data.</text>
</comment>
<feature type="compositionally biased region" description="Polar residues" evidence="1">
    <location>
        <begin position="419"/>
        <end position="429"/>
    </location>
</feature>
<feature type="compositionally biased region" description="Basic and acidic residues" evidence="1">
    <location>
        <begin position="540"/>
        <end position="563"/>
    </location>
</feature>